<sequence>MTIGIFPIVKFLLENRWTSAIPLESFRDKQKKPNIKQNTFNQELLVKLWSC</sequence>
<organism evidence="1 2">
    <name type="scientific">Cyclobacterium marinum (strain ATCC 25205 / DSM 745 / LMG 13164 / NCIMB 1802)</name>
    <name type="common">Flectobacillus marinus</name>
    <dbReference type="NCBI Taxonomy" id="880070"/>
    <lineage>
        <taxon>Bacteria</taxon>
        <taxon>Pseudomonadati</taxon>
        <taxon>Bacteroidota</taxon>
        <taxon>Cytophagia</taxon>
        <taxon>Cytophagales</taxon>
        <taxon>Cyclobacteriaceae</taxon>
        <taxon>Cyclobacterium</taxon>
    </lineage>
</organism>
<evidence type="ECO:0000313" key="1">
    <source>
        <dbReference type="EMBL" id="AEL25728.1"/>
    </source>
</evidence>
<evidence type="ECO:0000313" key="2">
    <source>
        <dbReference type="Proteomes" id="UP000001635"/>
    </source>
</evidence>
<keyword evidence="2" id="KW-1185">Reference proteome</keyword>
<reference evidence="2" key="1">
    <citation type="submission" date="2011-07" db="EMBL/GenBank/DDBJ databases">
        <title>The complete genome of Cyclobacterium marinum DSM 745.</title>
        <authorList>
            <person name="Lucas S."/>
            <person name="Han J."/>
            <person name="Lapidus A."/>
            <person name="Bruce D."/>
            <person name="Goodwin L."/>
            <person name="Pitluck S."/>
            <person name="Peters L."/>
            <person name="Kyrpides N."/>
            <person name="Mavromatis K."/>
            <person name="Ivanova N."/>
            <person name="Ovchinnikova G."/>
            <person name="Chertkov O."/>
            <person name="Detter J.C."/>
            <person name="Tapia R."/>
            <person name="Han C."/>
            <person name="Land M."/>
            <person name="Hauser L."/>
            <person name="Markowitz V."/>
            <person name="Cheng J.-F."/>
            <person name="Hugenholtz P."/>
            <person name="Woyke T."/>
            <person name="Wu D."/>
            <person name="Tindall B."/>
            <person name="Schuetze A."/>
            <person name="Brambilla E."/>
            <person name="Klenk H.-P."/>
            <person name="Eisen J.A."/>
        </authorList>
    </citation>
    <scope>NUCLEOTIDE SEQUENCE [LARGE SCALE GENOMIC DNA]</scope>
    <source>
        <strain evidence="2">ATCC 25205 / DSM 745 / LMG 13164 / NCIMB 1802</strain>
    </source>
</reference>
<protein>
    <submittedName>
        <fullName evidence="1">Uncharacterized protein</fullName>
    </submittedName>
</protein>
<gene>
    <name evidence="1" type="ordered locus">Cycma_1981</name>
</gene>
<name>G0IZR4_CYCMS</name>
<dbReference type="STRING" id="880070.Cycma_1981"/>
<dbReference type="KEGG" id="cmr:Cycma_1981"/>
<accession>G0IZR4</accession>
<dbReference type="HOGENOM" id="CLU_3097979_0_0_10"/>
<dbReference type="EMBL" id="CP002955">
    <property type="protein sequence ID" value="AEL25728.1"/>
    <property type="molecule type" value="Genomic_DNA"/>
</dbReference>
<dbReference type="Proteomes" id="UP000001635">
    <property type="component" value="Chromosome"/>
</dbReference>
<proteinExistence type="predicted"/>
<dbReference type="AlphaFoldDB" id="G0IZR4"/>